<feature type="region of interest" description="Disordered" evidence="6">
    <location>
        <begin position="304"/>
        <end position="334"/>
    </location>
</feature>
<feature type="transmembrane region" description="Helical" evidence="7">
    <location>
        <begin position="1057"/>
        <end position="1077"/>
    </location>
</feature>
<dbReference type="GO" id="GO:0098703">
    <property type="term" value="P:calcium ion import across plasma membrane"/>
    <property type="evidence" value="ECO:0007669"/>
    <property type="project" value="TreeGrafter"/>
</dbReference>
<gene>
    <name evidence="9" type="ORF">WJX72_003600</name>
</gene>
<proteinExistence type="predicted"/>
<evidence type="ECO:0000256" key="7">
    <source>
        <dbReference type="SAM" id="Phobius"/>
    </source>
</evidence>
<evidence type="ECO:0000259" key="8">
    <source>
        <dbReference type="Pfam" id="PF00520"/>
    </source>
</evidence>
<accession>A0AAW1Q4A1</accession>
<protein>
    <recommendedName>
        <fullName evidence="8">Ion transport domain-containing protein</fullName>
    </recommendedName>
</protein>
<dbReference type="InterPro" id="IPR015943">
    <property type="entry name" value="WD40/YVTN_repeat-like_dom_sf"/>
</dbReference>
<evidence type="ECO:0000256" key="2">
    <source>
        <dbReference type="ARBA" id="ARBA00022692"/>
    </source>
</evidence>
<name>A0AAW1Q4A1_9CHLO</name>
<reference evidence="9 10" key="1">
    <citation type="journal article" date="2024" name="Nat. Commun.">
        <title>Phylogenomics reveals the evolutionary origins of lichenization in chlorophyte algae.</title>
        <authorList>
            <person name="Puginier C."/>
            <person name="Libourel C."/>
            <person name="Otte J."/>
            <person name="Skaloud P."/>
            <person name="Haon M."/>
            <person name="Grisel S."/>
            <person name="Petersen M."/>
            <person name="Berrin J.G."/>
            <person name="Delaux P.M."/>
            <person name="Dal Grande F."/>
            <person name="Keller J."/>
        </authorList>
    </citation>
    <scope>NUCLEOTIDE SEQUENCE [LARGE SCALE GENOMIC DNA]</scope>
    <source>
        <strain evidence="9 10">SAG 2043</strain>
    </source>
</reference>
<organism evidence="9 10">
    <name type="scientific">[Myrmecia] bisecta</name>
    <dbReference type="NCBI Taxonomy" id="41462"/>
    <lineage>
        <taxon>Eukaryota</taxon>
        <taxon>Viridiplantae</taxon>
        <taxon>Chlorophyta</taxon>
        <taxon>core chlorophytes</taxon>
        <taxon>Trebouxiophyceae</taxon>
        <taxon>Trebouxiales</taxon>
        <taxon>Trebouxiaceae</taxon>
        <taxon>Myrmecia</taxon>
    </lineage>
</organism>
<feature type="compositionally biased region" description="Polar residues" evidence="6">
    <location>
        <begin position="306"/>
        <end position="323"/>
    </location>
</feature>
<feature type="domain" description="Ion transport" evidence="8">
    <location>
        <begin position="1096"/>
        <end position="1277"/>
    </location>
</feature>
<dbReference type="InterPro" id="IPR024862">
    <property type="entry name" value="TRPV"/>
</dbReference>
<keyword evidence="2 7" id="KW-0812">Transmembrane</keyword>
<feature type="transmembrane region" description="Helical" evidence="7">
    <location>
        <begin position="1245"/>
        <end position="1267"/>
    </location>
</feature>
<keyword evidence="3" id="KW-0677">Repeat</keyword>
<comment type="caution">
    <text evidence="9">The sequence shown here is derived from an EMBL/GenBank/DDBJ whole genome shotgun (WGS) entry which is preliminary data.</text>
</comment>
<feature type="transmembrane region" description="Helical" evidence="7">
    <location>
        <begin position="1126"/>
        <end position="1150"/>
    </location>
</feature>
<dbReference type="GO" id="GO:0005216">
    <property type="term" value="F:monoatomic ion channel activity"/>
    <property type="evidence" value="ECO:0007669"/>
    <property type="project" value="InterPro"/>
</dbReference>
<dbReference type="PANTHER" id="PTHR10582:SF2">
    <property type="entry name" value="INACTIVE"/>
    <property type="match status" value="1"/>
</dbReference>
<feature type="transmembrane region" description="Helical" evidence="7">
    <location>
        <begin position="1084"/>
        <end position="1106"/>
    </location>
</feature>
<evidence type="ECO:0000313" key="9">
    <source>
        <dbReference type="EMBL" id="KAK9816681.1"/>
    </source>
</evidence>
<evidence type="ECO:0000256" key="5">
    <source>
        <dbReference type="ARBA" id="ARBA00023136"/>
    </source>
</evidence>
<evidence type="ECO:0000256" key="6">
    <source>
        <dbReference type="SAM" id="MobiDB-lite"/>
    </source>
</evidence>
<dbReference type="Pfam" id="PF00520">
    <property type="entry name" value="Ion_trans"/>
    <property type="match status" value="1"/>
</dbReference>
<evidence type="ECO:0000256" key="3">
    <source>
        <dbReference type="ARBA" id="ARBA00022737"/>
    </source>
</evidence>
<dbReference type="InterPro" id="IPR036322">
    <property type="entry name" value="WD40_repeat_dom_sf"/>
</dbReference>
<evidence type="ECO:0000256" key="4">
    <source>
        <dbReference type="ARBA" id="ARBA00022989"/>
    </source>
</evidence>
<dbReference type="PANTHER" id="PTHR10582">
    <property type="entry name" value="TRANSIENT RECEPTOR POTENTIAL ION CHANNEL PROTEIN"/>
    <property type="match status" value="1"/>
</dbReference>
<dbReference type="SUPFAM" id="SSF50978">
    <property type="entry name" value="WD40 repeat-like"/>
    <property type="match status" value="1"/>
</dbReference>
<dbReference type="GO" id="GO:0005886">
    <property type="term" value="C:plasma membrane"/>
    <property type="evidence" value="ECO:0007669"/>
    <property type="project" value="TreeGrafter"/>
</dbReference>
<dbReference type="EMBL" id="JALJOR010000005">
    <property type="protein sequence ID" value="KAK9816681.1"/>
    <property type="molecule type" value="Genomic_DNA"/>
</dbReference>
<evidence type="ECO:0000313" key="10">
    <source>
        <dbReference type="Proteomes" id="UP001489004"/>
    </source>
</evidence>
<keyword evidence="5 7" id="KW-0472">Membrane</keyword>
<comment type="subcellular location">
    <subcellularLocation>
        <location evidence="1">Membrane</location>
        <topology evidence="1">Multi-pass membrane protein</topology>
    </subcellularLocation>
</comment>
<dbReference type="Gene3D" id="2.130.10.10">
    <property type="entry name" value="YVTN repeat-like/Quinoprotein amine dehydrogenase"/>
    <property type="match status" value="1"/>
</dbReference>
<feature type="transmembrane region" description="Helical" evidence="7">
    <location>
        <begin position="982"/>
        <end position="1003"/>
    </location>
</feature>
<evidence type="ECO:0000256" key="1">
    <source>
        <dbReference type="ARBA" id="ARBA00004141"/>
    </source>
</evidence>
<feature type="transmembrane region" description="Helical" evidence="7">
    <location>
        <begin position="1307"/>
        <end position="1330"/>
    </location>
</feature>
<dbReference type="Proteomes" id="UP001489004">
    <property type="component" value="Unassembled WGS sequence"/>
</dbReference>
<feature type="transmembrane region" description="Helical" evidence="7">
    <location>
        <begin position="1015"/>
        <end position="1037"/>
    </location>
</feature>
<keyword evidence="4 7" id="KW-1133">Transmembrane helix</keyword>
<keyword evidence="10" id="KW-1185">Reference proteome</keyword>
<sequence>MNGVDTLHKPVDGHRARAQEVSWSFTSDGKQGALCVQGKAPCLWPKEGCQLTTKDVNNIAGRLPCMVKVQQGQDAASVCMVGYASAGEADRASVKHLSASGVLAVGNDKGSVQLFGNTALERWTQNKGHAMVPVSALWWHDAKDGACKPTDGHLLVGYTNGTLEWYRTSAPNCMSSVCSSPWRSHSPTAYTAKGSLKGKADDNSAIIFCCFLPRQSKHESLRFMACYASGMVAVWRCRRTYGLSDQPSPALGAILLHRLHLNPLGGAQNYSKTGIQFQASYNITGKPDARGPFVFLHANASLASDPKTSGKQEQGSIGANQSASRRRQHQDDKDFVLVDARRGLVNINRIGLEKALNPRVHGARALGGGGGVPLDPKSDEVGRDSSGMVINASHVSADGRMVATAHENGMVMVWDTQAYEDATGDVRRQMKRDLLEPLTQSLPAAELLVCQDTNPGGQGDTLLAAAIRAEEEDLPLKEFADLYQRAHESERCQINDDMLRPLLQDSNMMRCSLALLTAAASVGAWHLIDWLHAGMEAATHSTAWAPLGGEQWQLQLAACQQLNAYKRVAQAAEHVTLATFARAFQDAAAQDREEGSQVLLSPLQSRARVMDGTLLSSFQDGHEDGQGDTLLMAAARAGPEDCTSNHLMAWLLKGHDQSSGAVIDGCTWVLKLCGGKDACLHATLQRNKVQTGVTLAAFAYAYQHASEEEREQDGNEKGRGYTLLMAAASVAAWRLVDWLVQPLAKVDETDYPVSLKFPRQSIGLYVVDTPDIRAQAQTASQEGAGTFSPGRVAGHLQGLFHNTENDLDNSALHLACNAFRRTSMWKDVPGAVCPSTQDARICTRRLLQAIVADKVTLGSYVALYHAIPQIEATHPRLIDDVLDDSYPWYGTDPPAKEAIHIEKVTQGHKIDELLRRRMTGYDDDWMGVPGTRVMIPLASKSGTHSVLHSLVRSNRERVLHLYGTSIFRGVLRTKWRAFGRTYAVLQLLLYMVMIAMFGVFALRGLPCMACHGADLLVMGTLGSACAVASMFSVRSILSTVHSSWHYGWPSVKDYPRMLLAFAAFSLPLVVITPMALAEDKRGPSWNLICLTAGESVLMFLQAFYYLLPFRKVGNFVSTVYRIVFQILPFVLLVLLCLLGFAMGTTVLYYVPNHHGATFLPTDVTSGGRGRGIDLSLSGQNATWDSSTGCPVLVDDPKPPEYSADQALAQGKHYADFKLALLHEYAMMLGYNDAVRGETGSVARTLMFSLSALVLFVFSLNLLIAILVDLYTTMKNEEKKQFFRGRSIIIDDIESILPTETWTKSESLFYMAVYVVVPVAVQMAVFLMIMAGEDLPDREKHWWKVFAIQGVETIPLSTNDLRWLPAYVMLVNKPHDLDILDKVTALQQTTRKINDQGQEMKATLDSLLETATLRAARISA</sequence>
<dbReference type="InterPro" id="IPR005821">
    <property type="entry name" value="Ion_trans_dom"/>
</dbReference>